<keyword evidence="1" id="KW-0472">Membrane</keyword>
<keyword evidence="1" id="KW-0812">Transmembrane</keyword>
<feature type="transmembrane region" description="Helical" evidence="1">
    <location>
        <begin position="7"/>
        <end position="25"/>
    </location>
</feature>
<protein>
    <submittedName>
        <fullName evidence="2">Uncharacterized protein</fullName>
    </submittedName>
</protein>
<feature type="transmembrane region" description="Helical" evidence="1">
    <location>
        <begin position="31"/>
        <end position="52"/>
    </location>
</feature>
<dbReference type="EMBL" id="UOGF01000048">
    <property type="protein sequence ID" value="VAX29179.1"/>
    <property type="molecule type" value="Genomic_DNA"/>
</dbReference>
<keyword evidence="1" id="KW-1133">Transmembrane helix</keyword>
<evidence type="ECO:0000313" key="2">
    <source>
        <dbReference type="EMBL" id="VAX29179.1"/>
    </source>
</evidence>
<dbReference type="AlphaFoldDB" id="A0A3B1CG27"/>
<reference evidence="2" key="1">
    <citation type="submission" date="2018-06" db="EMBL/GenBank/DDBJ databases">
        <authorList>
            <person name="Zhirakovskaya E."/>
        </authorList>
    </citation>
    <scope>NUCLEOTIDE SEQUENCE</scope>
</reference>
<organism evidence="2">
    <name type="scientific">hydrothermal vent metagenome</name>
    <dbReference type="NCBI Taxonomy" id="652676"/>
    <lineage>
        <taxon>unclassified sequences</taxon>
        <taxon>metagenomes</taxon>
        <taxon>ecological metagenomes</taxon>
    </lineage>
</organism>
<evidence type="ECO:0000256" key="1">
    <source>
        <dbReference type="SAM" id="Phobius"/>
    </source>
</evidence>
<sequence>MKPLITLWFFVLGSTVLLSGFFYLAENYPHIIGNFYFLAGIALGAYLIMVFMKWWSYKNKKKNLSKD</sequence>
<name>A0A3B1CG27_9ZZZZ</name>
<proteinExistence type="predicted"/>
<accession>A0A3B1CG27</accession>
<gene>
    <name evidence="2" type="ORF">MNBD_NITROSPIRAE01-1268</name>
</gene>